<keyword evidence="3" id="KW-1185">Reference proteome</keyword>
<dbReference type="InterPro" id="IPR050113">
    <property type="entry name" value="Ub_conjugating_enzyme"/>
</dbReference>
<proteinExistence type="predicted"/>
<dbReference type="CDD" id="cd23799">
    <property type="entry name" value="UBCc_UBE2J"/>
    <property type="match status" value="1"/>
</dbReference>
<dbReference type="PROSITE" id="PS50127">
    <property type="entry name" value="UBC_2"/>
    <property type="match status" value="1"/>
</dbReference>
<accession>A0A915E992</accession>
<protein>
    <submittedName>
        <fullName evidence="4">UBC core domain-containing protein</fullName>
    </submittedName>
</protein>
<dbReference type="Gene3D" id="3.10.110.10">
    <property type="entry name" value="Ubiquitin Conjugating Enzyme"/>
    <property type="match status" value="1"/>
</dbReference>
<dbReference type="GO" id="GO:0032446">
    <property type="term" value="P:protein modification by small protein conjugation"/>
    <property type="evidence" value="ECO:0007669"/>
    <property type="project" value="UniProtKB-ARBA"/>
</dbReference>
<dbReference type="PANTHER" id="PTHR24067">
    <property type="entry name" value="UBIQUITIN-CONJUGATING ENZYME E2"/>
    <property type="match status" value="1"/>
</dbReference>
<evidence type="ECO:0000313" key="3">
    <source>
        <dbReference type="Proteomes" id="UP000887574"/>
    </source>
</evidence>
<organism evidence="3 4">
    <name type="scientific">Ditylenchus dipsaci</name>
    <dbReference type="NCBI Taxonomy" id="166011"/>
    <lineage>
        <taxon>Eukaryota</taxon>
        <taxon>Metazoa</taxon>
        <taxon>Ecdysozoa</taxon>
        <taxon>Nematoda</taxon>
        <taxon>Chromadorea</taxon>
        <taxon>Rhabditida</taxon>
        <taxon>Tylenchina</taxon>
        <taxon>Tylenchomorpha</taxon>
        <taxon>Sphaerularioidea</taxon>
        <taxon>Anguinidae</taxon>
        <taxon>Anguininae</taxon>
        <taxon>Ditylenchus</taxon>
    </lineage>
</organism>
<dbReference type="InterPro" id="IPR016135">
    <property type="entry name" value="UBQ-conjugating_enzyme/RWD"/>
</dbReference>
<dbReference type="InterPro" id="IPR000608">
    <property type="entry name" value="UBC"/>
</dbReference>
<dbReference type="SMART" id="SM00212">
    <property type="entry name" value="UBCc"/>
    <property type="match status" value="1"/>
</dbReference>
<feature type="domain" description="UBC core" evidence="2">
    <location>
        <begin position="13"/>
        <end position="160"/>
    </location>
</feature>
<dbReference type="WBParaSite" id="jg3710">
    <property type="protein sequence ID" value="jg3710"/>
    <property type="gene ID" value="jg3710"/>
</dbReference>
<dbReference type="Proteomes" id="UP000887574">
    <property type="component" value="Unplaced"/>
</dbReference>
<evidence type="ECO:0000259" key="2">
    <source>
        <dbReference type="PROSITE" id="PS50127"/>
    </source>
</evidence>
<feature type="region of interest" description="Disordered" evidence="1">
    <location>
        <begin position="162"/>
        <end position="186"/>
    </location>
</feature>
<dbReference type="Pfam" id="PF00179">
    <property type="entry name" value="UQ_con"/>
    <property type="match status" value="1"/>
</dbReference>
<feature type="compositionally biased region" description="Acidic residues" evidence="1">
    <location>
        <begin position="168"/>
        <end position="186"/>
    </location>
</feature>
<dbReference type="AlphaFoldDB" id="A0A915E992"/>
<evidence type="ECO:0000256" key="1">
    <source>
        <dbReference type="SAM" id="MobiDB-lite"/>
    </source>
</evidence>
<name>A0A915E992_9BILA</name>
<reference evidence="4" key="1">
    <citation type="submission" date="2022-11" db="UniProtKB">
        <authorList>
            <consortium name="WormBaseParasite"/>
        </authorList>
    </citation>
    <scope>IDENTIFICATION</scope>
</reference>
<sequence length="186" mass="21198">MKTESLSTTAPCTAVHRLRRDYLDLIKDPIPFAVAAPDPSNWFDFHFCIFGSPDTPYEGGYYHGRIVFPSEFPFKPPTFIFLTPSGRFEISKAICLSISHYEPKNTPTFGSISTTVKDKQRLAKSSVEYNLRDATFCEMFATVAEKMRRDIMGENRRSAGKIYLDTQENSDNESESDLDSVYDFLE</sequence>
<dbReference type="SUPFAM" id="SSF54495">
    <property type="entry name" value="UBC-like"/>
    <property type="match status" value="1"/>
</dbReference>
<evidence type="ECO:0000313" key="4">
    <source>
        <dbReference type="WBParaSite" id="jg3710"/>
    </source>
</evidence>